<dbReference type="InterPro" id="IPR037026">
    <property type="entry name" value="Vgr_OB-fold_dom_sf"/>
</dbReference>
<dbReference type="NCBIfam" id="TIGR01644">
    <property type="entry name" value="phage_P2_V"/>
    <property type="match status" value="1"/>
</dbReference>
<protein>
    <submittedName>
        <fullName evidence="2">Baseplate assembly protein</fullName>
    </submittedName>
</protein>
<proteinExistence type="predicted"/>
<reference evidence="2" key="1">
    <citation type="journal article" date="2021" name="Proc. Natl. Acad. Sci. U.S.A.">
        <title>A Catalog of Tens of Thousands of Viruses from Human Metagenomes Reveals Hidden Associations with Chronic Diseases.</title>
        <authorList>
            <person name="Tisza M.J."/>
            <person name="Buck C.B."/>
        </authorList>
    </citation>
    <scope>NUCLEOTIDE SEQUENCE</scope>
    <source>
        <strain evidence="2">Ctpjm1</strain>
    </source>
</reference>
<dbReference type="EMBL" id="BK015208">
    <property type="protein sequence ID" value="DAD96057.1"/>
    <property type="molecule type" value="Genomic_DNA"/>
</dbReference>
<evidence type="ECO:0000313" key="2">
    <source>
        <dbReference type="EMBL" id="DAD96057.1"/>
    </source>
</evidence>
<evidence type="ECO:0000259" key="1">
    <source>
        <dbReference type="Pfam" id="PF04717"/>
    </source>
</evidence>
<sequence>MQQDYDFGATLQFGTVSAVDDTRHAVRVKLPALEDMETDWLPVLTLGAGGNRFYALPDAGELAVCLLDARGEGGVCLGVIYNDADRASESDRNIWCKKFANGTVIRHDRSNGQVMVDTPGDVLVKAAKQVKIQTPNTEITGDTAILGHLTYSAGMSASNAGAGVAASISGTAEVQGDILLNGVSLQEFVSNHTHPGDSGGQTGTPQL</sequence>
<name>A0A8S5NMW9_9CAUD</name>
<dbReference type="InterPro" id="IPR013046">
    <property type="entry name" value="GpV/Gp45"/>
</dbReference>
<dbReference type="InterPro" id="IPR006531">
    <property type="entry name" value="Gp5/Vgr_OB"/>
</dbReference>
<organism evidence="2">
    <name type="scientific">Myoviridae sp. ctpjm1</name>
    <dbReference type="NCBI Taxonomy" id="2826699"/>
    <lineage>
        <taxon>Viruses</taxon>
        <taxon>Duplodnaviria</taxon>
        <taxon>Heunggongvirae</taxon>
        <taxon>Uroviricota</taxon>
        <taxon>Caudoviricetes</taxon>
    </lineage>
</organism>
<dbReference type="Pfam" id="PF04717">
    <property type="entry name" value="Phage_base_V"/>
    <property type="match status" value="1"/>
</dbReference>
<accession>A0A8S5NMW9</accession>
<feature type="domain" description="Gp5/Type VI secretion system Vgr protein OB-fold" evidence="1">
    <location>
        <begin position="14"/>
        <end position="67"/>
    </location>
</feature>
<dbReference type="Gene3D" id="2.40.50.230">
    <property type="entry name" value="Gp5 N-terminal domain"/>
    <property type="match status" value="1"/>
</dbReference>
<dbReference type="Gene3D" id="6.20.150.10">
    <property type="match status" value="1"/>
</dbReference>